<sequence length="381" mass="44977">MKHPIIRFSLDSKPNKYGEHQIFAFISIGYFEVDYTKEVKKYKSDTKDYKPVKISTRCRIKPEHFGKYVVKGNRKVLVYDEKIFNQYARTNRFLKTRLQKITNAVSDVANQFYAEEINPTDKQFKDALEIKLDRREKEVIKERPVLEFLYDKIKSDRKDLEMKKKGALTENHIKTYVSLSRMFENYQIATKSIVKFSDFNDKAFYWDFFRVVDAIYRDEIQVDNPNQPKKQRKSPTGYGVKSLNKYIKLLHRVLSLGKKSGENVTLDLNDEGLSLENPPAEKEIYLNEEEIKLAIENRTNNVEFKIARQYLIMASFMGLRIDDMEQLHELSPKYYKGKRSSFYGIQISIGKTKSEVMIPLLKPVRGILKENISFQYLRKEL</sequence>
<protein>
    <recommendedName>
        <fullName evidence="3">Phage integrase SAM-like domain-containing protein</fullName>
    </recommendedName>
</protein>
<gene>
    <name evidence="1" type="ORF">GCM10007424_07670</name>
</gene>
<proteinExistence type="predicted"/>
<dbReference type="EMBL" id="BMJE01000002">
    <property type="protein sequence ID" value="GGB70173.1"/>
    <property type="molecule type" value="Genomic_DNA"/>
</dbReference>
<accession>A0ABQ1JMT6</accession>
<evidence type="ECO:0000313" key="1">
    <source>
        <dbReference type="EMBL" id="GGB70173.1"/>
    </source>
</evidence>
<organism evidence="1 2">
    <name type="scientific">Flavobacterium suaedae</name>
    <dbReference type="NCBI Taxonomy" id="1767027"/>
    <lineage>
        <taxon>Bacteria</taxon>
        <taxon>Pseudomonadati</taxon>
        <taxon>Bacteroidota</taxon>
        <taxon>Flavobacteriia</taxon>
        <taxon>Flavobacteriales</taxon>
        <taxon>Flavobacteriaceae</taxon>
        <taxon>Flavobacterium</taxon>
    </lineage>
</organism>
<dbReference type="InterPro" id="IPR011010">
    <property type="entry name" value="DNA_brk_join_enz"/>
</dbReference>
<evidence type="ECO:0008006" key="3">
    <source>
        <dbReference type="Google" id="ProtNLM"/>
    </source>
</evidence>
<dbReference type="RefSeq" id="WP_188619929.1">
    <property type="nucleotide sequence ID" value="NZ_BMJE01000002.1"/>
</dbReference>
<reference evidence="2" key="1">
    <citation type="journal article" date="2019" name="Int. J. Syst. Evol. Microbiol.">
        <title>The Global Catalogue of Microorganisms (GCM) 10K type strain sequencing project: providing services to taxonomists for standard genome sequencing and annotation.</title>
        <authorList>
            <consortium name="The Broad Institute Genomics Platform"/>
            <consortium name="The Broad Institute Genome Sequencing Center for Infectious Disease"/>
            <person name="Wu L."/>
            <person name="Ma J."/>
        </authorList>
    </citation>
    <scope>NUCLEOTIDE SEQUENCE [LARGE SCALE GENOMIC DNA]</scope>
    <source>
        <strain evidence="2">CGMCC 1.15461</strain>
    </source>
</reference>
<dbReference type="Proteomes" id="UP000615760">
    <property type="component" value="Unassembled WGS sequence"/>
</dbReference>
<name>A0ABQ1JMT6_9FLAO</name>
<comment type="caution">
    <text evidence="1">The sequence shown here is derived from an EMBL/GenBank/DDBJ whole genome shotgun (WGS) entry which is preliminary data.</text>
</comment>
<keyword evidence="2" id="KW-1185">Reference proteome</keyword>
<evidence type="ECO:0000313" key="2">
    <source>
        <dbReference type="Proteomes" id="UP000615760"/>
    </source>
</evidence>
<dbReference type="SUPFAM" id="SSF56349">
    <property type="entry name" value="DNA breaking-rejoining enzymes"/>
    <property type="match status" value="1"/>
</dbReference>